<dbReference type="InterPro" id="IPR043504">
    <property type="entry name" value="Peptidase_S1_PA_chymotrypsin"/>
</dbReference>
<dbReference type="PRINTS" id="PR00839">
    <property type="entry name" value="V8PROTEASE"/>
</dbReference>
<evidence type="ECO:0000256" key="1">
    <source>
        <dbReference type="ARBA" id="ARBA00008764"/>
    </source>
</evidence>
<dbReference type="OrthoDB" id="3693942at2759"/>
<dbReference type="GO" id="GO:0008236">
    <property type="term" value="F:serine-type peptidase activity"/>
    <property type="evidence" value="ECO:0007669"/>
    <property type="project" value="UniProtKB-KW"/>
</dbReference>
<comment type="caution">
    <text evidence="8">The sequence shown here is derived from an EMBL/GenBank/DDBJ whole genome shotgun (WGS) entry which is preliminary data.</text>
</comment>
<evidence type="ECO:0000256" key="6">
    <source>
        <dbReference type="RuleBase" id="RU004296"/>
    </source>
</evidence>
<dbReference type="InterPro" id="IPR050966">
    <property type="entry name" value="Glutamyl_endopeptidase"/>
</dbReference>
<feature type="region of interest" description="Disordered" evidence="7">
    <location>
        <begin position="15"/>
        <end position="47"/>
    </location>
</feature>
<keyword evidence="5 6" id="KW-0720">Serine protease</keyword>
<keyword evidence="3" id="KW-0732">Signal</keyword>
<evidence type="ECO:0000256" key="7">
    <source>
        <dbReference type="SAM" id="MobiDB-lite"/>
    </source>
</evidence>
<name>A0A9P5DVP4_9HYPO</name>
<keyword evidence="9" id="KW-1185">Reference proteome</keyword>
<keyword evidence="4 6" id="KW-0378">Hydrolase</keyword>
<dbReference type="EC" id="3.4.21.-" evidence="6"/>
<evidence type="ECO:0000313" key="9">
    <source>
        <dbReference type="Proteomes" id="UP000730481"/>
    </source>
</evidence>
<reference evidence="8" key="2">
    <citation type="submission" date="2020-02" db="EMBL/GenBank/DDBJ databases">
        <title>Identification and distribution of gene clusters putatively required for synthesis of sphingolipid metabolism inhibitors in phylogenetically diverse species of the filamentous fungus Fusarium.</title>
        <authorList>
            <person name="Kim H.-S."/>
            <person name="Busman M."/>
            <person name="Brown D.W."/>
            <person name="Divon H."/>
            <person name="Uhlig S."/>
            <person name="Proctor R.H."/>
        </authorList>
    </citation>
    <scope>NUCLEOTIDE SEQUENCE</scope>
    <source>
        <strain evidence="8">NRRL 25174</strain>
    </source>
</reference>
<dbReference type="EMBL" id="PVQB02000312">
    <property type="protein sequence ID" value="KAF4338951.1"/>
    <property type="molecule type" value="Genomic_DNA"/>
</dbReference>
<comment type="similarity">
    <text evidence="1 6">Belongs to the peptidase S1B family.</text>
</comment>
<dbReference type="Gene3D" id="2.40.10.10">
    <property type="entry name" value="Trypsin-like serine proteases"/>
    <property type="match status" value="2"/>
</dbReference>
<accession>A0A9P5DVP4</accession>
<dbReference type="InterPro" id="IPR008256">
    <property type="entry name" value="Peptidase_S1B"/>
</dbReference>
<keyword evidence="2 6" id="KW-0645">Protease</keyword>
<dbReference type="Proteomes" id="UP000730481">
    <property type="component" value="Unassembled WGS sequence"/>
</dbReference>
<evidence type="ECO:0000256" key="4">
    <source>
        <dbReference type="ARBA" id="ARBA00022801"/>
    </source>
</evidence>
<reference evidence="8" key="1">
    <citation type="journal article" date="2017" name="Mycologia">
        <title>Fusarium algeriense, sp. nov., a novel toxigenic crown rot pathogen of durum wheat from Algeria is nested in the Fusarium burgessii species complex.</title>
        <authorList>
            <person name="Laraba I."/>
            <person name="Keddad A."/>
            <person name="Boureghda H."/>
            <person name="Abdallah N."/>
            <person name="Vaughan M.M."/>
            <person name="Proctor R.H."/>
            <person name="Busman M."/>
            <person name="O'Donnell K."/>
        </authorList>
    </citation>
    <scope>NUCLEOTIDE SEQUENCE</scope>
    <source>
        <strain evidence="8">NRRL 25174</strain>
    </source>
</reference>
<dbReference type="SUPFAM" id="SSF50494">
    <property type="entry name" value="Trypsin-like serine proteases"/>
    <property type="match status" value="1"/>
</dbReference>
<dbReference type="AlphaFoldDB" id="A0A9P5DVP4"/>
<proteinExistence type="inferred from homology"/>
<evidence type="ECO:0000256" key="3">
    <source>
        <dbReference type="ARBA" id="ARBA00022729"/>
    </source>
</evidence>
<dbReference type="PANTHER" id="PTHR15462:SF8">
    <property type="entry name" value="SERINE PROTEASE"/>
    <property type="match status" value="1"/>
</dbReference>
<sequence length="657" mass="70590">MTFSVPGRAAAWELSLPTSSEPAESISLPDDGSKGSSESIIGDDQRQLVDPIDIQDGGKYRSIVKIQSRFQGKERSTWKIGTGWLIRPDLLVTAGNVVYDPSNGSGTADQVKCYIGYNGKQSVKTSQVQARFGSKVVTPAAWLEDDRKRVNDVAFIQIERPFTGNLRLFNYTETPRTGDNTYLGVVGYPGDQTLGDEQGAQMYEEFAKNSYDIKKSSRQMVEYSISTFAGQTGAPVLRNSDGQLRAIGTHSYGGGGFDSNSGTPIGNAYGNDYEALVSLFDQKLTFGDPGKVQIVQAQDQSRSIHRPYGRNDGYPARAVETSRFDEEGFFDVLKSVVNVGSDAFPFASSFLGPIGAPLSVVVGTLLGSLSKSRLAQDADIEVNGAAERAVLAEAALQALLASENDENVMEIFNKIGRIWQDGAPKLDTLASTITPILANCSVELLSQRTEETRNSREQFESNHSSLDVDLTESAATNGGDAFIQGLLSPTRQLAGGRDVVEWLGPVLKIAVSNSKPIASRSTSAAISALGGVSREELGIESTASSASKADEDATEILLKRAVVADAALQAVMSLPRERLGRLELATKDGEAAGIFDFIKDAIQRLGPTAVDTAKKVAIQFGPRLIDVASRKSSGLEAEGSLPRQRLKKPSMMDYLNR</sequence>
<protein>
    <recommendedName>
        <fullName evidence="6">Serine protease</fullName>
        <ecNumber evidence="6">3.4.21.-</ecNumber>
    </recommendedName>
</protein>
<evidence type="ECO:0000256" key="5">
    <source>
        <dbReference type="ARBA" id="ARBA00022825"/>
    </source>
</evidence>
<dbReference type="GO" id="GO:0006508">
    <property type="term" value="P:proteolysis"/>
    <property type="evidence" value="ECO:0007669"/>
    <property type="project" value="UniProtKB-KW"/>
</dbReference>
<feature type="region of interest" description="Disordered" evidence="7">
    <location>
        <begin position="636"/>
        <end position="657"/>
    </location>
</feature>
<dbReference type="InterPro" id="IPR009003">
    <property type="entry name" value="Peptidase_S1_PA"/>
</dbReference>
<gene>
    <name evidence="8" type="ORF">FBEOM_7127</name>
</gene>
<evidence type="ECO:0000256" key="2">
    <source>
        <dbReference type="ARBA" id="ARBA00022670"/>
    </source>
</evidence>
<dbReference type="Pfam" id="PF13365">
    <property type="entry name" value="Trypsin_2"/>
    <property type="match status" value="1"/>
</dbReference>
<dbReference type="PANTHER" id="PTHR15462">
    <property type="entry name" value="SERINE PROTEASE"/>
    <property type="match status" value="1"/>
</dbReference>
<organism evidence="8 9">
    <name type="scientific">Fusarium beomiforme</name>
    <dbReference type="NCBI Taxonomy" id="44412"/>
    <lineage>
        <taxon>Eukaryota</taxon>
        <taxon>Fungi</taxon>
        <taxon>Dikarya</taxon>
        <taxon>Ascomycota</taxon>
        <taxon>Pezizomycotina</taxon>
        <taxon>Sordariomycetes</taxon>
        <taxon>Hypocreomycetidae</taxon>
        <taxon>Hypocreales</taxon>
        <taxon>Nectriaceae</taxon>
        <taxon>Fusarium</taxon>
        <taxon>Fusarium burgessii species complex</taxon>
    </lineage>
</organism>
<evidence type="ECO:0000313" key="8">
    <source>
        <dbReference type="EMBL" id="KAF4338951.1"/>
    </source>
</evidence>